<keyword evidence="4" id="KW-1185">Reference proteome</keyword>
<dbReference type="Proteomes" id="UP001177744">
    <property type="component" value="Unassembled WGS sequence"/>
</dbReference>
<evidence type="ECO:0000313" key="4">
    <source>
        <dbReference type="Proteomes" id="UP001177744"/>
    </source>
</evidence>
<evidence type="ECO:0000313" key="3">
    <source>
        <dbReference type="EMBL" id="KAK1346400.1"/>
    </source>
</evidence>
<dbReference type="GO" id="GO:0003735">
    <property type="term" value="F:structural constituent of ribosome"/>
    <property type="evidence" value="ECO:0007669"/>
    <property type="project" value="InterPro"/>
</dbReference>
<gene>
    <name evidence="3" type="ORF">QTO34_000256</name>
</gene>
<dbReference type="InterPro" id="IPR036789">
    <property type="entry name" value="Ribosomal_uL6-like_a/b-dom_sf"/>
</dbReference>
<comment type="caution">
    <text evidence="3">The sequence shown here is derived from an EMBL/GenBank/DDBJ whole genome shotgun (WGS) entry which is preliminary data.</text>
</comment>
<dbReference type="InterPro" id="IPR020040">
    <property type="entry name" value="Ribosomal_uL6_a/b-dom"/>
</dbReference>
<proteinExistence type="predicted"/>
<dbReference type="GO" id="GO:0005840">
    <property type="term" value="C:ribosome"/>
    <property type="evidence" value="ECO:0007669"/>
    <property type="project" value="InterPro"/>
</dbReference>
<organism evidence="3 4">
    <name type="scientific">Cnephaeus nilssonii</name>
    <name type="common">Northern bat</name>
    <name type="synonym">Eptesicus nilssonii</name>
    <dbReference type="NCBI Taxonomy" id="3371016"/>
    <lineage>
        <taxon>Eukaryota</taxon>
        <taxon>Metazoa</taxon>
        <taxon>Chordata</taxon>
        <taxon>Craniata</taxon>
        <taxon>Vertebrata</taxon>
        <taxon>Euteleostomi</taxon>
        <taxon>Mammalia</taxon>
        <taxon>Eutheria</taxon>
        <taxon>Laurasiatheria</taxon>
        <taxon>Chiroptera</taxon>
        <taxon>Yangochiroptera</taxon>
        <taxon>Vespertilionidae</taxon>
        <taxon>Cnephaeus</taxon>
    </lineage>
</organism>
<name>A0AA40IC76_CNENI</name>
<evidence type="ECO:0000259" key="2">
    <source>
        <dbReference type="Pfam" id="PF00347"/>
    </source>
</evidence>
<evidence type="ECO:0000256" key="1">
    <source>
        <dbReference type="SAM" id="MobiDB-lite"/>
    </source>
</evidence>
<dbReference type="Pfam" id="PF00347">
    <property type="entry name" value="Ribosomal_L6"/>
    <property type="match status" value="1"/>
</dbReference>
<dbReference type="SUPFAM" id="SSF56053">
    <property type="entry name" value="Ribosomal protein L6"/>
    <property type="match status" value="1"/>
</dbReference>
<dbReference type="GO" id="GO:0006412">
    <property type="term" value="P:translation"/>
    <property type="evidence" value="ECO:0007669"/>
    <property type="project" value="InterPro"/>
</dbReference>
<dbReference type="EMBL" id="JAULJE010000001">
    <property type="protein sequence ID" value="KAK1346400.1"/>
    <property type="molecule type" value="Genomic_DNA"/>
</dbReference>
<dbReference type="Gene3D" id="3.90.930.12">
    <property type="entry name" value="Ribosomal protein L6, alpha-beta domain"/>
    <property type="match status" value="1"/>
</dbReference>
<sequence>MRSMYTHFPINVVIQENVFLLLKSERHFLGEKYIYRVRMRSGIACSVSQVQKDELILEGSNIELVSNSAVLVQQATTVKNKDIWRFLHGRPKSGEPVYLPESIKQAKELDLAGLGIQPLFSLSFEEEELQQLRQATIFEINASSRDLSSQVMWAKRQKACKAIASFRQAGRSGRRAWLVQPRAASVAGGEAWGRGEEEEEWRRRGGGGLERAWRMSHRGCGPKRQQPGPERGAKRWKEEAQQLDQDFYVPYRLQDFDSEWVLSVGGDQRCL</sequence>
<feature type="domain" description="Large ribosomal subunit protein uL6 alpha-beta" evidence="2">
    <location>
        <begin position="8"/>
        <end position="83"/>
    </location>
</feature>
<accession>A0AA40IC76</accession>
<dbReference type="AlphaFoldDB" id="A0AA40IC76"/>
<protein>
    <recommendedName>
        <fullName evidence="2">Large ribosomal subunit protein uL6 alpha-beta domain-containing protein</fullName>
    </recommendedName>
</protein>
<reference evidence="3" key="1">
    <citation type="submission" date="2023-06" db="EMBL/GenBank/DDBJ databases">
        <title>Reference genome for the Northern bat (Eptesicus nilssonii), a most northern bat species.</title>
        <authorList>
            <person name="Laine V.N."/>
            <person name="Pulliainen A.T."/>
            <person name="Lilley T.M."/>
        </authorList>
    </citation>
    <scope>NUCLEOTIDE SEQUENCE</scope>
    <source>
        <strain evidence="3">BLF_Eptnil</strain>
        <tissue evidence="3">Kidney</tissue>
    </source>
</reference>
<dbReference type="GO" id="GO:0019843">
    <property type="term" value="F:rRNA binding"/>
    <property type="evidence" value="ECO:0007669"/>
    <property type="project" value="InterPro"/>
</dbReference>
<feature type="region of interest" description="Disordered" evidence="1">
    <location>
        <begin position="217"/>
        <end position="238"/>
    </location>
</feature>